<dbReference type="EMBL" id="JAXQNO010000007">
    <property type="protein sequence ID" value="KAK4795216.1"/>
    <property type="molecule type" value="Genomic_DNA"/>
</dbReference>
<proteinExistence type="predicted"/>
<keyword evidence="2" id="KW-1185">Reference proteome</keyword>
<protein>
    <submittedName>
        <fullName evidence="1">Uncharacterized protein</fullName>
    </submittedName>
</protein>
<evidence type="ECO:0000313" key="2">
    <source>
        <dbReference type="Proteomes" id="UP001346149"/>
    </source>
</evidence>
<organism evidence="1 2">
    <name type="scientific">Trapa natans</name>
    <name type="common">Water chestnut</name>
    <dbReference type="NCBI Taxonomy" id="22666"/>
    <lineage>
        <taxon>Eukaryota</taxon>
        <taxon>Viridiplantae</taxon>
        <taxon>Streptophyta</taxon>
        <taxon>Embryophyta</taxon>
        <taxon>Tracheophyta</taxon>
        <taxon>Spermatophyta</taxon>
        <taxon>Magnoliopsida</taxon>
        <taxon>eudicotyledons</taxon>
        <taxon>Gunneridae</taxon>
        <taxon>Pentapetalae</taxon>
        <taxon>rosids</taxon>
        <taxon>malvids</taxon>
        <taxon>Myrtales</taxon>
        <taxon>Lythraceae</taxon>
        <taxon>Trapa</taxon>
    </lineage>
</organism>
<dbReference type="AlphaFoldDB" id="A0AAN7MFD9"/>
<name>A0AAN7MFD9_TRANT</name>
<gene>
    <name evidence="1" type="ORF">SAY86_013210</name>
</gene>
<reference evidence="1 2" key="1">
    <citation type="journal article" date="2023" name="Hortic Res">
        <title>Pangenome of water caltrop reveals structural variations and asymmetric subgenome divergence after allopolyploidization.</title>
        <authorList>
            <person name="Zhang X."/>
            <person name="Chen Y."/>
            <person name="Wang L."/>
            <person name="Yuan Y."/>
            <person name="Fang M."/>
            <person name="Shi L."/>
            <person name="Lu R."/>
            <person name="Comes H.P."/>
            <person name="Ma Y."/>
            <person name="Chen Y."/>
            <person name="Huang G."/>
            <person name="Zhou Y."/>
            <person name="Zheng Z."/>
            <person name="Qiu Y."/>
        </authorList>
    </citation>
    <scope>NUCLEOTIDE SEQUENCE [LARGE SCALE GENOMIC DNA]</scope>
    <source>
        <strain evidence="1">F231</strain>
    </source>
</reference>
<dbReference type="Proteomes" id="UP001346149">
    <property type="component" value="Unassembled WGS sequence"/>
</dbReference>
<evidence type="ECO:0000313" key="1">
    <source>
        <dbReference type="EMBL" id="KAK4795216.1"/>
    </source>
</evidence>
<comment type="caution">
    <text evidence="1">The sequence shown here is derived from an EMBL/GenBank/DDBJ whole genome shotgun (WGS) entry which is preliminary data.</text>
</comment>
<sequence length="74" mass="8092">MGQAPSPCVLEVGIILVVCMIMAPQSCLTVRMRSAALLASMVGLLYKFKNCGAVGHMLGSKQQEPLWRREEENV</sequence>
<accession>A0AAN7MFD9</accession>